<feature type="region of interest" description="Disordered" evidence="4">
    <location>
        <begin position="263"/>
        <end position="306"/>
    </location>
</feature>
<dbReference type="EMBL" id="PVQB02000100">
    <property type="protein sequence ID" value="KAF4343181.1"/>
    <property type="molecule type" value="Genomic_DNA"/>
</dbReference>
<dbReference type="GO" id="GO:0042393">
    <property type="term" value="F:histone binding"/>
    <property type="evidence" value="ECO:0007669"/>
    <property type="project" value="TreeGrafter"/>
</dbReference>
<dbReference type="Gene3D" id="3.40.50.10190">
    <property type="entry name" value="BRCT domain"/>
    <property type="match status" value="1"/>
</dbReference>
<feature type="compositionally biased region" description="Polar residues" evidence="4">
    <location>
        <begin position="790"/>
        <end position="800"/>
    </location>
</feature>
<dbReference type="AlphaFoldDB" id="A0A9P5DZQ7"/>
<feature type="compositionally biased region" description="Polar residues" evidence="4">
    <location>
        <begin position="1"/>
        <end position="19"/>
    </location>
</feature>
<keyword evidence="7" id="KW-1185">Reference proteome</keyword>
<dbReference type="OrthoDB" id="129353at2759"/>
<dbReference type="Proteomes" id="UP000730481">
    <property type="component" value="Unassembled WGS sequence"/>
</dbReference>
<feature type="region of interest" description="Disordered" evidence="4">
    <location>
        <begin position="229"/>
        <end position="248"/>
    </location>
</feature>
<evidence type="ECO:0000313" key="6">
    <source>
        <dbReference type="EMBL" id="KAF4343181.1"/>
    </source>
</evidence>
<dbReference type="InterPro" id="IPR036420">
    <property type="entry name" value="BRCT_dom_sf"/>
</dbReference>
<feature type="region of interest" description="Disordered" evidence="4">
    <location>
        <begin position="162"/>
        <end position="184"/>
    </location>
</feature>
<evidence type="ECO:0000256" key="2">
    <source>
        <dbReference type="ARBA" id="ARBA00022763"/>
    </source>
</evidence>
<dbReference type="SUPFAM" id="SSF52113">
    <property type="entry name" value="BRCT domain"/>
    <property type="match status" value="1"/>
</dbReference>
<feature type="compositionally biased region" description="Basic and acidic residues" evidence="4">
    <location>
        <begin position="818"/>
        <end position="829"/>
    </location>
</feature>
<dbReference type="InterPro" id="IPR047252">
    <property type="entry name" value="TP53BP1-like"/>
</dbReference>
<feature type="region of interest" description="Disordered" evidence="4">
    <location>
        <begin position="33"/>
        <end position="62"/>
    </location>
</feature>
<protein>
    <submittedName>
        <fullName evidence="6">DNA damage checkpoint</fullName>
    </submittedName>
</protein>
<reference evidence="6" key="2">
    <citation type="submission" date="2020-02" db="EMBL/GenBank/DDBJ databases">
        <title>Identification and distribution of gene clusters putatively required for synthesis of sphingolipid metabolism inhibitors in phylogenetically diverse species of the filamentous fungus Fusarium.</title>
        <authorList>
            <person name="Kim H.-S."/>
            <person name="Busman M."/>
            <person name="Brown D.W."/>
            <person name="Divon H."/>
            <person name="Uhlig S."/>
            <person name="Proctor R.H."/>
        </authorList>
    </citation>
    <scope>NUCLEOTIDE SEQUENCE</scope>
    <source>
        <strain evidence="6">NRRL 25174</strain>
    </source>
</reference>
<evidence type="ECO:0000259" key="5">
    <source>
        <dbReference type="PROSITE" id="PS50172"/>
    </source>
</evidence>
<comment type="caution">
    <text evidence="6">The sequence shown here is derived from an EMBL/GenBank/DDBJ whole genome shotgun (WGS) entry which is preliminary data.</text>
</comment>
<keyword evidence="3" id="KW-0539">Nucleus</keyword>
<feature type="compositionally biased region" description="Basic and acidic residues" evidence="4">
    <location>
        <begin position="448"/>
        <end position="459"/>
    </location>
</feature>
<evidence type="ECO:0000313" key="7">
    <source>
        <dbReference type="Proteomes" id="UP000730481"/>
    </source>
</evidence>
<dbReference type="PANTHER" id="PTHR15321">
    <property type="entry name" value="TUMOR SUPPRESSOR P53-BINDING PROTEIN 1"/>
    <property type="match status" value="1"/>
</dbReference>
<dbReference type="PANTHER" id="PTHR15321:SF3">
    <property type="entry name" value="TP53-BINDING PROTEIN 1"/>
    <property type="match status" value="1"/>
</dbReference>
<feature type="compositionally biased region" description="Low complexity" evidence="4">
    <location>
        <begin position="428"/>
        <end position="438"/>
    </location>
</feature>
<name>A0A9P5DZQ7_9HYPO</name>
<gene>
    <name evidence="6" type="ORF">FBEOM_2895</name>
</gene>
<dbReference type="GO" id="GO:0005634">
    <property type="term" value="C:nucleus"/>
    <property type="evidence" value="ECO:0007669"/>
    <property type="project" value="UniProtKB-SubCell"/>
</dbReference>
<reference evidence="6" key="1">
    <citation type="journal article" date="2017" name="Mycologia">
        <title>Fusarium algeriense, sp. nov., a novel toxigenic crown rot pathogen of durum wheat from Algeria is nested in the Fusarium burgessii species complex.</title>
        <authorList>
            <person name="Laraba I."/>
            <person name="Keddad A."/>
            <person name="Boureghda H."/>
            <person name="Abdallah N."/>
            <person name="Vaughan M.M."/>
            <person name="Proctor R.H."/>
            <person name="Busman M."/>
            <person name="O'Donnell K."/>
        </authorList>
    </citation>
    <scope>NUCLEOTIDE SEQUENCE</scope>
    <source>
        <strain evidence="6">NRRL 25174</strain>
    </source>
</reference>
<feature type="compositionally biased region" description="Low complexity" evidence="4">
    <location>
        <begin position="772"/>
        <end position="789"/>
    </location>
</feature>
<feature type="compositionally biased region" description="Polar residues" evidence="4">
    <location>
        <begin position="558"/>
        <end position="579"/>
    </location>
</feature>
<dbReference type="PROSITE" id="PS50172">
    <property type="entry name" value="BRCT"/>
    <property type="match status" value="1"/>
</dbReference>
<dbReference type="InterPro" id="IPR047249">
    <property type="entry name" value="BRCT_p53bp1-like_rpt1"/>
</dbReference>
<evidence type="ECO:0000256" key="1">
    <source>
        <dbReference type="ARBA" id="ARBA00004123"/>
    </source>
</evidence>
<proteinExistence type="predicted"/>
<feature type="region of interest" description="Disordered" evidence="4">
    <location>
        <begin position="600"/>
        <end position="843"/>
    </location>
</feature>
<evidence type="ECO:0000256" key="3">
    <source>
        <dbReference type="ARBA" id="ARBA00023242"/>
    </source>
</evidence>
<feature type="region of interest" description="Disordered" evidence="4">
    <location>
        <begin position="77"/>
        <end position="105"/>
    </location>
</feature>
<keyword evidence="2" id="KW-0227">DNA damage</keyword>
<feature type="compositionally biased region" description="Polar residues" evidence="4">
    <location>
        <begin position="364"/>
        <end position="385"/>
    </location>
</feature>
<dbReference type="GO" id="GO:0000077">
    <property type="term" value="P:DNA damage checkpoint signaling"/>
    <property type="evidence" value="ECO:0007669"/>
    <property type="project" value="TreeGrafter"/>
</dbReference>
<organism evidence="6 7">
    <name type="scientific">Fusarium beomiforme</name>
    <dbReference type="NCBI Taxonomy" id="44412"/>
    <lineage>
        <taxon>Eukaryota</taxon>
        <taxon>Fungi</taxon>
        <taxon>Dikarya</taxon>
        <taxon>Ascomycota</taxon>
        <taxon>Pezizomycotina</taxon>
        <taxon>Sordariomycetes</taxon>
        <taxon>Hypocreomycetidae</taxon>
        <taxon>Hypocreales</taxon>
        <taxon>Nectriaceae</taxon>
        <taxon>Fusarium</taxon>
        <taxon>Fusarium burgessii species complex</taxon>
    </lineage>
</organism>
<feature type="compositionally biased region" description="Polar residues" evidence="4">
    <location>
        <begin position="285"/>
        <end position="294"/>
    </location>
</feature>
<feature type="compositionally biased region" description="Basic and acidic residues" evidence="4">
    <location>
        <begin position="489"/>
        <end position="498"/>
    </location>
</feature>
<dbReference type="InterPro" id="IPR001357">
    <property type="entry name" value="BRCT_dom"/>
</dbReference>
<dbReference type="GO" id="GO:0045944">
    <property type="term" value="P:positive regulation of transcription by RNA polymerase II"/>
    <property type="evidence" value="ECO:0007669"/>
    <property type="project" value="TreeGrafter"/>
</dbReference>
<feature type="compositionally biased region" description="Polar residues" evidence="4">
    <location>
        <begin position="33"/>
        <end position="57"/>
    </location>
</feature>
<dbReference type="Pfam" id="PF00533">
    <property type="entry name" value="BRCT"/>
    <property type="match status" value="1"/>
</dbReference>
<dbReference type="CDD" id="cd17745">
    <property type="entry name" value="BRCT_p53bp1_rpt1"/>
    <property type="match status" value="1"/>
</dbReference>
<feature type="compositionally biased region" description="Basic and acidic residues" evidence="4">
    <location>
        <begin position="81"/>
        <end position="93"/>
    </location>
</feature>
<feature type="domain" description="BRCT" evidence="5">
    <location>
        <begin position="888"/>
        <end position="1011"/>
    </location>
</feature>
<feature type="region of interest" description="Disordered" evidence="4">
    <location>
        <begin position="1"/>
        <end position="21"/>
    </location>
</feature>
<evidence type="ECO:0000256" key="4">
    <source>
        <dbReference type="SAM" id="MobiDB-lite"/>
    </source>
</evidence>
<comment type="subcellular location">
    <subcellularLocation>
        <location evidence="1">Nucleus</location>
    </subcellularLocation>
</comment>
<dbReference type="SMART" id="SM00292">
    <property type="entry name" value="BRCT"/>
    <property type="match status" value="1"/>
</dbReference>
<accession>A0A9P5DZQ7</accession>
<sequence>MTDSQMLAQAGSNETQDSQPIFEAYRAEFGVGTLSSSPPKYVTSSKPDMANSKQVPSPMSEIVVPSSDPIIIDLAAPSTDSVHHDALSDKARPEGPATENGHPSHWDTTRVALTHSKKQCATQKADVLNGVAQGLENRVKPTNNGNLNAQVPNTLVISKDLAKSTARHESPQPQPVQNNAPKPLIRSLKPPASAMTVALRNMDYSQQTPTQINDDRDYSEYCDIVPSSPVNGDTQFGSHEPRTLQDDDTGAVNFANISELGRPSSQISEDAGFENTRGDWRHPDGTSQLNNGQTPHRPHAPTFETPAVPKNPFAARPSIAAPLAGSQLFGQTQFSSAIKHISPTSSRPSPKLFNSISPNIIETSPLKNRANVSSPSDIRTSSPQRRLQDIPEMSLQDKDEGPVRAVTPLHERSTGGEMIPESPPSSDPSPRAQAPRSSNTTEPMAHYEPMKKSQERKSMENFVILPLHSDDDSDDAIRRLERRKKIERKKAQAAEEMGRVSFTPKIRRNSAEQPRKKRRVLPPEEPQAAPKPTTNTDLGKGQELPPLVDDSQKRVVASNETLPVTSTKATPGNSAPDNQQIDHDGDIVLVDVDKVVVDEDMIPATSPAPSLPPTAPVEQPTPSEPELPKLYVEDDDLPQNPDENSEPLSLPPARKRTSRTYSRAARQKRRNPFLSSSYSDGLMSDRDPKSTSISSPLQNFAAVSMIEEAPEEDLPLPHRTADTSETISSRSKKSARDVYAELPPPMTTRSRRNDRGETTPVTPLANRSVGQLPPTSSSLSILSTTPLPSAKTTPGTQDSPGSERPESVTLPSPQGSRDLQKQEARKGSKSDSPQPARRTARVSKRFSYIDSDSTDELHHSPAASVLERSMVHSKASRSFKQSSAQAHRVGRLFESMVFAISFSDQFKAQERKKLATKITQSGGIILAEGFQDMFEHSSIMNATDPVLDEQDSLKLTKLICESGFTALIADKHSRKVKYMQALALGLPCLAPQWITTCFNKGVIVDWEPYVLCAGASTVLGNAIRSRILTPYSATEARLAEVIEQRPRLLDGQRVLVVIDSKKSRSEAKEPYIFLATVLGPSISRVFSTQQARELLLEHQKAGTPFDWLYLDKGTGTIDAIFAPTEIAGNKKRRRSTATHPKIENIRVLSDELVIQSLILGRIVEEDEMYR</sequence>
<feature type="region of interest" description="Disordered" evidence="4">
    <location>
        <begin position="364"/>
        <end position="586"/>
    </location>
</feature>